<gene>
    <name evidence="1" type="ORF">CNECB9_1190007</name>
</gene>
<name>A0A1K0I8G3_CUPNE</name>
<dbReference type="EMBL" id="FMSH01000023">
    <property type="protein sequence ID" value="SCU73533.1"/>
    <property type="molecule type" value="Genomic_DNA"/>
</dbReference>
<protein>
    <submittedName>
        <fullName evidence="1">Uncharacterized protein</fullName>
    </submittedName>
</protein>
<reference evidence="1" key="1">
    <citation type="submission" date="2016-09" db="EMBL/GenBank/DDBJ databases">
        <authorList>
            <person name="Capua I."/>
            <person name="De Benedictis P."/>
            <person name="Joannis T."/>
            <person name="Lombin L.H."/>
            <person name="Cattoli G."/>
        </authorList>
    </citation>
    <scope>NUCLEOTIDE SEQUENCE</scope>
    <source>
        <strain evidence="1">B9</strain>
    </source>
</reference>
<sequence>MHLEFDLHGKARPDYWVVIDDFGTKHDAIDNGTYGGFVDLPTTRRRAFLDSENHDPDVNRAFWRHPKSYSARESAAFASPIGLSIEAEIRIDFELHPAWDEHRFEPLWTQAEGAQIHIVRAGINEWEWSPASTSIAQKALEAFCWAYIEMEKAREAASSQGLAGDAQ</sequence>
<organism evidence="1">
    <name type="scientific">Cupriavidus necator</name>
    <name type="common">Alcaligenes eutrophus</name>
    <name type="synonym">Ralstonia eutropha</name>
    <dbReference type="NCBI Taxonomy" id="106590"/>
    <lineage>
        <taxon>Bacteria</taxon>
        <taxon>Pseudomonadati</taxon>
        <taxon>Pseudomonadota</taxon>
        <taxon>Betaproteobacteria</taxon>
        <taxon>Burkholderiales</taxon>
        <taxon>Burkholderiaceae</taxon>
        <taxon>Cupriavidus</taxon>
    </lineage>
</organism>
<proteinExistence type="predicted"/>
<dbReference type="AlphaFoldDB" id="A0A1K0I8G3"/>
<evidence type="ECO:0000313" key="1">
    <source>
        <dbReference type="EMBL" id="SCU73533.1"/>
    </source>
</evidence>
<accession>A0A1K0I8G3</accession>
<dbReference type="RefSeq" id="WP_340519990.1">
    <property type="nucleotide sequence ID" value="NZ_FMSH01000023.1"/>
</dbReference>